<dbReference type="GO" id="GO:0022857">
    <property type="term" value="F:transmembrane transporter activity"/>
    <property type="evidence" value="ECO:0007669"/>
    <property type="project" value="InterPro"/>
</dbReference>
<dbReference type="FunFam" id="2.40.420.20:FF:000001">
    <property type="entry name" value="Efflux RND transporter periplasmic adaptor subunit"/>
    <property type="match status" value="1"/>
</dbReference>
<evidence type="ECO:0000256" key="2">
    <source>
        <dbReference type="ARBA" id="ARBA00009477"/>
    </source>
</evidence>
<dbReference type="NCBIfam" id="TIGR01730">
    <property type="entry name" value="RND_mfp"/>
    <property type="match status" value="1"/>
</dbReference>
<organism evidence="9 10">
    <name type="scientific">Luteimonas deserti</name>
    <dbReference type="NCBI Taxonomy" id="2752306"/>
    <lineage>
        <taxon>Bacteria</taxon>
        <taxon>Pseudomonadati</taxon>
        <taxon>Pseudomonadota</taxon>
        <taxon>Gammaproteobacteria</taxon>
        <taxon>Lysobacterales</taxon>
        <taxon>Lysobacteraceae</taxon>
        <taxon>Luteimonas</taxon>
    </lineage>
</organism>
<keyword evidence="4" id="KW-0732">Signal</keyword>
<evidence type="ECO:0000259" key="8">
    <source>
        <dbReference type="Pfam" id="PF25967"/>
    </source>
</evidence>
<evidence type="ECO:0000259" key="6">
    <source>
        <dbReference type="Pfam" id="PF25917"/>
    </source>
</evidence>
<feature type="coiled-coil region" evidence="3">
    <location>
        <begin position="105"/>
        <end position="132"/>
    </location>
</feature>
<dbReference type="Gene3D" id="1.10.287.470">
    <property type="entry name" value="Helix hairpin bin"/>
    <property type="match status" value="1"/>
</dbReference>
<dbReference type="InterPro" id="IPR006143">
    <property type="entry name" value="RND_pump_MFP"/>
</dbReference>
<dbReference type="InterPro" id="IPR058627">
    <property type="entry name" value="MdtA-like_C"/>
</dbReference>
<proteinExistence type="inferred from homology"/>
<feature type="domain" description="Multidrug resistance protein MdtA-like C-terminal permuted SH3" evidence="8">
    <location>
        <begin position="303"/>
        <end position="362"/>
    </location>
</feature>
<dbReference type="AlphaFoldDB" id="A0A7Z0TTP8"/>
<dbReference type="EMBL" id="JACCJZ010000010">
    <property type="protein sequence ID" value="NYZ62016.1"/>
    <property type="molecule type" value="Genomic_DNA"/>
</dbReference>
<reference evidence="9 10" key="1">
    <citation type="submission" date="2020-07" db="EMBL/GenBank/DDBJ databases">
        <title>isolation of Luteimonas sp. SJ-16.</title>
        <authorList>
            <person name="Huang X.-X."/>
            <person name="Xu L."/>
            <person name="Sun J.-Q."/>
        </authorList>
    </citation>
    <scope>NUCLEOTIDE SEQUENCE [LARGE SCALE GENOMIC DNA]</scope>
    <source>
        <strain evidence="9 10">SJ-16</strain>
    </source>
</reference>
<dbReference type="InterPro" id="IPR058624">
    <property type="entry name" value="MdtA-like_HH"/>
</dbReference>
<keyword evidence="3" id="KW-0175">Coiled coil</keyword>
<evidence type="ECO:0000259" key="5">
    <source>
        <dbReference type="Pfam" id="PF25876"/>
    </source>
</evidence>
<feature type="signal peptide" evidence="4">
    <location>
        <begin position="1"/>
        <end position="26"/>
    </location>
</feature>
<feature type="domain" description="Multidrug resistance protein MdtA-like beta-barrel" evidence="7">
    <location>
        <begin position="211"/>
        <end position="294"/>
    </location>
</feature>
<feature type="chain" id="PRO_5031437711" evidence="4">
    <location>
        <begin position="27"/>
        <end position="391"/>
    </location>
</feature>
<dbReference type="SUPFAM" id="SSF111369">
    <property type="entry name" value="HlyD-like secretion proteins"/>
    <property type="match status" value="1"/>
</dbReference>
<evidence type="ECO:0000313" key="10">
    <source>
        <dbReference type="Proteomes" id="UP000589896"/>
    </source>
</evidence>
<comment type="similarity">
    <text evidence="2">Belongs to the membrane fusion protein (MFP) (TC 8.A.1) family.</text>
</comment>
<dbReference type="PANTHER" id="PTHR30158">
    <property type="entry name" value="ACRA/E-RELATED COMPONENT OF DRUG EFFLUX TRANSPORTER"/>
    <property type="match status" value="1"/>
</dbReference>
<protein>
    <submittedName>
        <fullName evidence="9">Efflux RND transporter periplasmic adaptor subunit</fullName>
    </submittedName>
</protein>
<dbReference type="RefSeq" id="WP_180544199.1">
    <property type="nucleotide sequence ID" value="NZ_JACCJZ010000010.1"/>
</dbReference>
<dbReference type="PROSITE" id="PS51257">
    <property type="entry name" value="PROKAR_LIPOPROTEIN"/>
    <property type="match status" value="1"/>
</dbReference>
<accession>A0A7Z0TTP8</accession>
<dbReference type="Proteomes" id="UP000589896">
    <property type="component" value="Unassembled WGS sequence"/>
</dbReference>
<dbReference type="InterPro" id="IPR058626">
    <property type="entry name" value="MdtA-like_b-barrel"/>
</dbReference>
<evidence type="ECO:0000313" key="9">
    <source>
        <dbReference type="EMBL" id="NYZ62016.1"/>
    </source>
</evidence>
<keyword evidence="10" id="KW-1185">Reference proteome</keyword>
<evidence type="ECO:0000256" key="3">
    <source>
        <dbReference type="SAM" id="Coils"/>
    </source>
</evidence>
<evidence type="ECO:0000256" key="1">
    <source>
        <dbReference type="ARBA" id="ARBA00004519"/>
    </source>
</evidence>
<dbReference type="Gene3D" id="2.40.50.100">
    <property type="match status" value="1"/>
</dbReference>
<feature type="domain" description="Multidrug resistance protein MdtA-like alpha-helical hairpin" evidence="5">
    <location>
        <begin position="104"/>
        <end position="173"/>
    </location>
</feature>
<evidence type="ECO:0000256" key="4">
    <source>
        <dbReference type="SAM" id="SignalP"/>
    </source>
</evidence>
<name>A0A7Z0TTP8_9GAMM</name>
<dbReference type="Gene3D" id="2.40.420.20">
    <property type="match status" value="1"/>
</dbReference>
<dbReference type="PANTHER" id="PTHR30158:SF24">
    <property type="entry name" value="HLYD FAMILY SECRETION PROTEIN"/>
    <property type="match status" value="1"/>
</dbReference>
<evidence type="ECO:0000259" key="7">
    <source>
        <dbReference type="Pfam" id="PF25944"/>
    </source>
</evidence>
<comment type="caution">
    <text evidence="9">The sequence shown here is derived from an EMBL/GenBank/DDBJ whole genome shotgun (WGS) entry which is preliminary data.</text>
</comment>
<sequence length="391" mass="40697">MKVSTGWPAGLCLASVALLSACGASGENETAHEEAPPPPVEVVTVQAGPAAAAESRPGRISPVRVAEVRSRVAGIVLKREFEEGMDVQAGQVLFRIDPSPFQAQLSEAQGALAKAEAELKEAQAQASRLQPLVEVEAISRQDFDVAQTRVQTARAGLRSGQAAVESAQIQLSHATVRAPIAGRIGRALVTEGALVGQDGSTPMALIQQLDPVYADFSQPVGDALRLRAAAKAAGDAASPKLAMTIEIPEIGETRSGELLFSDITVEPDTGRIAMRGQFDNADGMLLPGMFVRVSTAHTQPQQIITVPQRAVVRNPDGSAGVMVVDAQRTVVARSVETGRMHNGQWQVLSGLQAGEQIVASGVAKVQPGMQLPQGSGEEAAVLAPASSDANP</sequence>
<dbReference type="Pfam" id="PF25917">
    <property type="entry name" value="BSH_RND"/>
    <property type="match status" value="1"/>
</dbReference>
<dbReference type="GO" id="GO:0005886">
    <property type="term" value="C:plasma membrane"/>
    <property type="evidence" value="ECO:0007669"/>
    <property type="project" value="UniProtKB-SubCell"/>
</dbReference>
<dbReference type="GO" id="GO:0046677">
    <property type="term" value="P:response to antibiotic"/>
    <property type="evidence" value="ECO:0007669"/>
    <property type="project" value="TreeGrafter"/>
</dbReference>
<dbReference type="InterPro" id="IPR058625">
    <property type="entry name" value="MdtA-like_BSH"/>
</dbReference>
<feature type="domain" description="Multidrug resistance protein MdtA-like barrel-sandwich hybrid" evidence="6">
    <location>
        <begin position="64"/>
        <end position="207"/>
    </location>
</feature>
<dbReference type="Pfam" id="PF25876">
    <property type="entry name" value="HH_MFP_RND"/>
    <property type="match status" value="1"/>
</dbReference>
<dbReference type="Gene3D" id="2.40.30.170">
    <property type="match status" value="1"/>
</dbReference>
<dbReference type="Pfam" id="PF25944">
    <property type="entry name" value="Beta-barrel_RND"/>
    <property type="match status" value="1"/>
</dbReference>
<comment type="subcellular location">
    <subcellularLocation>
        <location evidence="1">Cell inner membrane</location>
        <topology evidence="1">Lipid-anchor</topology>
    </subcellularLocation>
</comment>
<dbReference type="Pfam" id="PF25967">
    <property type="entry name" value="RND-MFP_C"/>
    <property type="match status" value="1"/>
</dbReference>
<gene>
    <name evidence="9" type="ORF">H0E82_04450</name>
</gene>